<dbReference type="PANTHER" id="PTHR43546:SF3">
    <property type="entry name" value="UPF0173 METAL-DEPENDENT HYDROLASE MJ1163"/>
    <property type="match status" value="1"/>
</dbReference>
<reference evidence="1 2" key="1">
    <citation type="journal article" date="2016" name="Nat. Commun.">
        <title>Thousands of microbial genomes shed light on interconnected biogeochemical processes in an aquifer system.</title>
        <authorList>
            <person name="Anantharaman K."/>
            <person name="Brown C.T."/>
            <person name="Hug L.A."/>
            <person name="Sharon I."/>
            <person name="Castelle C.J."/>
            <person name="Probst A.J."/>
            <person name="Thomas B.C."/>
            <person name="Singh A."/>
            <person name="Wilkins M.J."/>
            <person name="Karaoz U."/>
            <person name="Brodie E.L."/>
            <person name="Williams K.H."/>
            <person name="Hubbard S.S."/>
            <person name="Banfield J.F."/>
        </authorList>
    </citation>
    <scope>NUCLEOTIDE SEQUENCE [LARGE SCALE GENOMIC DNA]</scope>
</reference>
<dbReference type="Gene3D" id="3.60.15.10">
    <property type="entry name" value="Ribonuclease Z/Hydroxyacylglutathione hydrolase-like"/>
    <property type="match status" value="1"/>
</dbReference>
<dbReference type="AlphaFoldDB" id="A0A1F6W823"/>
<dbReference type="Proteomes" id="UP000177777">
    <property type="component" value="Unassembled WGS sequence"/>
</dbReference>
<dbReference type="InterPro" id="IPR036866">
    <property type="entry name" value="RibonucZ/Hydroxyglut_hydro"/>
</dbReference>
<name>A0A1F6W823_9BACT</name>
<proteinExistence type="predicted"/>
<sequence length="213" mass="24182">MKIKKLGHCCLVVEVNGKRIMTDPGSYTVKEQAQEKNVDLILITHEHGDHLHIESLQEIIKNNPNVKIITNAGVGKLLDEAGLKYEVLKNKTAKDILGVELEAHDCKHEEIFKEIGQVQNTGYFIGRKLFYPGDAFYNPGRPVEILALPIAGPWVRVRDFMKYVLEVKPKVCFPVHDGMLTSFIESAYFVPKLILPQFNIKFNDLKLGKEENL</sequence>
<protein>
    <recommendedName>
        <fullName evidence="3">Metallo-beta-lactamase domain-containing protein</fullName>
    </recommendedName>
</protein>
<evidence type="ECO:0008006" key="3">
    <source>
        <dbReference type="Google" id="ProtNLM"/>
    </source>
</evidence>
<evidence type="ECO:0000313" key="1">
    <source>
        <dbReference type="EMBL" id="OGI78053.1"/>
    </source>
</evidence>
<organism evidence="1 2">
    <name type="scientific">Candidatus Nomurabacteria bacterium RIFCSPHIGHO2_02_FULL_41_18</name>
    <dbReference type="NCBI Taxonomy" id="1801754"/>
    <lineage>
        <taxon>Bacteria</taxon>
        <taxon>Candidatus Nomuraibacteriota</taxon>
    </lineage>
</organism>
<dbReference type="InterPro" id="IPR050114">
    <property type="entry name" value="UPF0173_UPF0282_UlaG_hydrolase"/>
</dbReference>
<dbReference type="STRING" id="1801754.A3D42_03265"/>
<dbReference type="EMBL" id="MFUE01000003">
    <property type="protein sequence ID" value="OGI78053.1"/>
    <property type="molecule type" value="Genomic_DNA"/>
</dbReference>
<dbReference type="Pfam" id="PF13483">
    <property type="entry name" value="Lactamase_B_3"/>
    <property type="match status" value="1"/>
</dbReference>
<dbReference type="SUPFAM" id="SSF56281">
    <property type="entry name" value="Metallo-hydrolase/oxidoreductase"/>
    <property type="match status" value="1"/>
</dbReference>
<accession>A0A1F6W823</accession>
<evidence type="ECO:0000313" key="2">
    <source>
        <dbReference type="Proteomes" id="UP000177777"/>
    </source>
</evidence>
<dbReference type="PANTHER" id="PTHR43546">
    <property type="entry name" value="UPF0173 METAL-DEPENDENT HYDROLASE MJ1163-RELATED"/>
    <property type="match status" value="1"/>
</dbReference>
<comment type="caution">
    <text evidence="1">The sequence shown here is derived from an EMBL/GenBank/DDBJ whole genome shotgun (WGS) entry which is preliminary data.</text>
</comment>
<gene>
    <name evidence="1" type="ORF">A3D42_03265</name>
</gene>